<dbReference type="RefSeq" id="WP_093256546.1">
    <property type="nucleotide sequence ID" value="NZ_FNQM01000035.1"/>
</dbReference>
<evidence type="ECO:0000313" key="2">
    <source>
        <dbReference type="Proteomes" id="UP000198703"/>
    </source>
</evidence>
<accession>A0A1H4G418</accession>
<dbReference type="EMBL" id="FNQM01000035">
    <property type="protein sequence ID" value="SEB03800.1"/>
    <property type="molecule type" value="Genomic_DNA"/>
</dbReference>
<reference evidence="1 2" key="1">
    <citation type="submission" date="2016-10" db="EMBL/GenBank/DDBJ databases">
        <authorList>
            <person name="de Groot N.N."/>
        </authorList>
    </citation>
    <scope>NUCLEOTIDE SEQUENCE [LARGE SCALE GENOMIC DNA]</scope>
    <source>
        <strain evidence="1 2">DSM 15345</strain>
    </source>
</reference>
<dbReference type="STRING" id="89524.SAMN05444370_1354"/>
<dbReference type="AlphaFoldDB" id="A0A1H4G418"/>
<dbReference type="InterPro" id="IPR010221">
    <property type="entry name" value="VCBS_dom"/>
</dbReference>
<dbReference type="Pfam" id="PF17963">
    <property type="entry name" value="Big_9"/>
    <property type="match status" value="1"/>
</dbReference>
<sequence length="320" mass="31939">MTERAIISFVLRLGLLRIEGDAHIAGRLTLEVGPDGADRIEATGMLDLTGAAIEIIVAEGFDPAAAPALLTGAAVTGLDAATLAFAGPGAEGLSLTLGEGGVVVAEAPPPNGPPVATDDAGEGFETVATAAFDTGDVLSNDADPDPGETLAFLDFDASGAAGAVSYNGDGTFRYDPAGAFGALGPGETALDSFTCRVTDGEAVATATVTVAVTGVAPPLTVIEGAPNAARIDGTAGAEADVFVFGLTDGDGRRDVAYLRDFEQGRDLIDPGGAGYTLRTLGSTSVVTLDTPDRDTLFVSGATLTAADFTDAWTSGALTPT</sequence>
<keyword evidence="2" id="KW-1185">Reference proteome</keyword>
<name>A0A1H4G418_9RHOB</name>
<protein>
    <submittedName>
        <fullName evidence="1">VCBS repeat-containing protein</fullName>
    </submittedName>
</protein>
<gene>
    <name evidence="1" type="ORF">SAMN05444370_1354</name>
</gene>
<evidence type="ECO:0000313" key="1">
    <source>
        <dbReference type="EMBL" id="SEB03800.1"/>
    </source>
</evidence>
<dbReference type="NCBIfam" id="TIGR01965">
    <property type="entry name" value="VCBS_repeat"/>
    <property type="match status" value="1"/>
</dbReference>
<proteinExistence type="predicted"/>
<dbReference type="OrthoDB" id="9773411at2"/>
<dbReference type="Proteomes" id="UP000198703">
    <property type="component" value="Unassembled WGS sequence"/>
</dbReference>
<organism evidence="1 2">
    <name type="scientific">Rubrimonas cliftonensis</name>
    <dbReference type="NCBI Taxonomy" id="89524"/>
    <lineage>
        <taxon>Bacteria</taxon>
        <taxon>Pseudomonadati</taxon>
        <taxon>Pseudomonadota</taxon>
        <taxon>Alphaproteobacteria</taxon>
        <taxon>Rhodobacterales</taxon>
        <taxon>Paracoccaceae</taxon>
        <taxon>Rubrimonas</taxon>
    </lineage>
</organism>